<sequence>GQCLTPVRQRVYEAAMLLSAVGDALGYRNARWEFCESGEQIHSELEGLGCLGNIHVCLPHWPVSDDTVLHLASAQALNTGTRSQWGWGCGGVERERASMKDMKGRKPGPTSILGTSQLTPGEPLGFQIPFNPKGVGCGAAMRSMCIGLRYPRPEQLPHLVRVSIDSGRMTPNHPTGYLGALASALFNSNAVQGRPLREWGFSFLQTLPLALDSITSSGRDVPENLAAWNYFPEKWELTISRWYLKQRGLEAGSGGPRFPPVFGPPERDVEYRTFSLDGWAGRSGHDAPMIAYDALLGAGASWEELCSRAAFHGGDSDSTAVISLEYWDRLVYTEILPDLSGKPTAILFTLLPKFPFFFPDL</sequence>
<feature type="binding site" evidence="2">
    <location>
        <position position="318"/>
    </location>
    <ligand>
        <name>Mg(2+)</name>
        <dbReference type="ChEBI" id="CHEBI:18420"/>
        <label>1</label>
    </ligand>
</feature>
<evidence type="ECO:0000256" key="1">
    <source>
        <dbReference type="ARBA" id="ARBA00010702"/>
    </source>
</evidence>
<feature type="binding site" evidence="2">
    <location>
        <position position="66"/>
    </location>
    <ligand>
        <name>Mg(2+)</name>
        <dbReference type="ChEBI" id="CHEBI:18420"/>
        <label>1</label>
    </ligand>
</feature>
<keyword evidence="2" id="KW-0460">Magnesium</keyword>
<evidence type="ECO:0000313" key="3">
    <source>
        <dbReference type="Ensembl" id="ENSCMIP00000032439.1"/>
    </source>
</evidence>
<comment type="similarity">
    <text evidence="1">Belongs to the ADP-ribosylglycohydrolase family.</text>
</comment>
<dbReference type="GO" id="GO:0046872">
    <property type="term" value="F:metal ion binding"/>
    <property type="evidence" value="ECO:0007669"/>
    <property type="project" value="UniProtKB-KW"/>
</dbReference>
<feature type="binding site" evidence="2">
    <location>
        <position position="64"/>
    </location>
    <ligand>
        <name>Mg(2+)</name>
        <dbReference type="ChEBI" id="CHEBI:18420"/>
        <label>1</label>
    </ligand>
</feature>
<organism evidence="3 4">
    <name type="scientific">Callorhinchus milii</name>
    <name type="common">Ghost shark</name>
    <dbReference type="NCBI Taxonomy" id="7868"/>
    <lineage>
        <taxon>Eukaryota</taxon>
        <taxon>Metazoa</taxon>
        <taxon>Chordata</taxon>
        <taxon>Craniata</taxon>
        <taxon>Vertebrata</taxon>
        <taxon>Chondrichthyes</taxon>
        <taxon>Holocephali</taxon>
        <taxon>Chimaeriformes</taxon>
        <taxon>Callorhinchidae</taxon>
        <taxon>Callorhinchus</taxon>
    </lineage>
</organism>
<dbReference type="PANTHER" id="PTHR16222">
    <property type="entry name" value="ADP-RIBOSYLGLYCOHYDROLASE"/>
    <property type="match status" value="1"/>
</dbReference>
<dbReference type="SUPFAM" id="SSF101478">
    <property type="entry name" value="ADP-ribosylglycohydrolase"/>
    <property type="match status" value="1"/>
</dbReference>
<reference evidence="3" key="4">
    <citation type="submission" date="2025-08" db="UniProtKB">
        <authorList>
            <consortium name="Ensembl"/>
        </authorList>
    </citation>
    <scope>IDENTIFICATION</scope>
</reference>
<proteinExistence type="inferred from homology"/>
<accession>A0A4W3IPV3</accession>
<feature type="binding site" evidence="2">
    <location>
        <position position="65"/>
    </location>
    <ligand>
        <name>Mg(2+)</name>
        <dbReference type="ChEBI" id="CHEBI:18420"/>
        <label>1</label>
    </ligand>
</feature>
<evidence type="ECO:0000313" key="4">
    <source>
        <dbReference type="Proteomes" id="UP000314986"/>
    </source>
</evidence>
<dbReference type="InterPro" id="IPR036705">
    <property type="entry name" value="Ribosyl_crysJ1_sf"/>
</dbReference>
<keyword evidence="2" id="KW-0479">Metal-binding</keyword>
<dbReference type="AlphaFoldDB" id="A0A4W3IPV3"/>
<protein>
    <submittedName>
        <fullName evidence="3">[Protein ADP-ribosylarginine] hydrolase-like</fullName>
    </submittedName>
</protein>
<name>A0A4W3IPV3_CALMI</name>
<reference evidence="4" key="3">
    <citation type="journal article" date="2014" name="Nature">
        <title>Elephant shark genome provides unique insights into gnathostome evolution.</title>
        <authorList>
            <consortium name="International Elephant Shark Genome Sequencing Consortium"/>
            <person name="Venkatesh B."/>
            <person name="Lee A.P."/>
            <person name="Ravi V."/>
            <person name="Maurya A.K."/>
            <person name="Lian M.M."/>
            <person name="Swann J.B."/>
            <person name="Ohta Y."/>
            <person name="Flajnik M.F."/>
            <person name="Sutoh Y."/>
            <person name="Kasahara M."/>
            <person name="Hoon S."/>
            <person name="Gangu V."/>
            <person name="Roy S.W."/>
            <person name="Irimia M."/>
            <person name="Korzh V."/>
            <person name="Kondrychyn I."/>
            <person name="Lim Z.W."/>
            <person name="Tay B.H."/>
            <person name="Tohari S."/>
            <person name="Kong K.W."/>
            <person name="Ho S."/>
            <person name="Lorente-Galdos B."/>
            <person name="Quilez J."/>
            <person name="Marques-Bonet T."/>
            <person name="Raney B.J."/>
            <person name="Ingham P.W."/>
            <person name="Tay A."/>
            <person name="Hillier L.W."/>
            <person name="Minx P."/>
            <person name="Boehm T."/>
            <person name="Wilson R.K."/>
            <person name="Brenner S."/>
            <person name="Warren W.C."/>
        </authorList>
    </citation>
    <scope>NUCLEOTIDE SEQUENCE [LARGE SCALE GENOMIC DNA]</scope>
</reference>
<dbReference type="GeneTree" id="ENSGT00530000063627"/>
<reference evidence="4" key="1">
    <citation type="journal article" date="2006" name="Science">
        <title>Ancient noncoding elements conserved in the human genome.</title>
        <authorList>
            <person name="Venkatesh B."/>
            <person name="Kirkness E.F."/>
            <person name="Loh Y.H."/>
            <person name="Halpern A.L."/>
            <person name="Lee A.P."/>
            <person name="Johnson J."/>
            <person name="Dandona N."/>
            <person name="Viswanathan L.D."/>
            <person name="Tay A."/>
            <person name="Venter J.C."/>
            <person name="Strausberg R.L."/>
            <person name="Brenner S."/>
        </authorList>
    </citation>
    <scope>NUCLEOTIDE SEQUENCE [LARGE SCALE GENOMIC DNA]</scope>
</reference>
<dbReference type="STRING" id="7868.ENSCMIP00000032439"/>
<dbReference type="Ensembl" id="ENSCMIT00000032931.1">
    <property type="protein sequence ID" value="ENSCMIP00000032439.1"/>
    <property type="gene ID" value="ENSCMIG00000013837.1"/>
</dbReference>
<dbReference type="Gene3D" id="1.10.4080.10">
    <property type="entry name" value="ADP-ribosylation/Crystallin J1"/>
    <property type="match status" value="1"/>
</dbReference>
<reference evidence="4" key="2">
    <citation type="journal article" date="2007" name="PLoS Biol.">
        <title>Survey sequencing and comparative analysis of the elephant shark (Callorhinchus milii) genome.</title>
        <authorList>
            <person name="Venkatesh B."/>
            <person name="Kirkness E.F."/>
            <person name="Loh Y.H."/>
            <person name="Halpern A.L."/>
            <person name="Lee A.P."/>
            <person name="Johnson J."/>
            <person name="Dandona N."/>
            <person name="Viswanathan L.D."/>
            <person name="Tay A."/>
            <person name="Venter J.C."/>
            <person name="Strausberg R.L."/>
            <person name="Brenner S."/>
        </authorList>
    </citation>
    <scope>NUCLEOTIDE SEQUENCE [LARGE SCALE GENOMIC DNA]</scope>
</reference>
<dbReference type="PANTHER" id="PTHR16222:SF39">
    <property type="entry name" value="ADP-RIBOSYLARGININE HYDROLASE-RELATED"/>
    <property type="match status" value="1"/>
</dbReference>
<feature type="binding site" evidence="2">
    <location>
        <position position="315"/>
    </location>
    <ligand>
        <name>Mg(2+)</name>
        <dbReference type="ChEBI" id="CHEBI:18420"/>
        <label>1</label>
    </ligand>
</feature>
<comment type="cofactor">
    <cofactor evidence="2">
        <name>Mg(2+)</name>
        <dbReference type="ChEBI" id="CHEBI:18420"/>
    </cofactor>
    <text evidence="2">Binds 2 magnesium ions per subunit.</text>
</comment>
<dbReference type="Pfam" id="PF03747">
    <property type="entry name" value="ADP_ribosyl_GH"/>
    <property type="match status" value="1"/>
</dbReference>
<feature type="binding site" evidence="2">
    <location>
        <position position="317"/>
    </location>
    <ligand>
        <name>Mg(2+)</name>
        <dbReference type="ChEBI" id="CHEBI:18420"/>
        <label>1</label>
    </ligand>
</feature>
<evidence type="ECO:0000256" key="2">
    <source>
        <dbReference type="PIRSR" id="PIRSR605502-1"/>
    </source>
</evidence>
<dbReference type="InterPro" id="IPR005502">
    <property type="entry name" value="Ribosyl_crysJ1"/>
</dbReference>
<keyword evidence="4" id="KW-1185">Reference proteome</keyword>
<reference evidence="3" key="5">
    <citation type="submission" date="2025-09" db="UniProtKB">
        <authorList>
            <consortium name="Ensembl"/>
        </authorList>
    </citation>
    <scope>IDENTIFICATION</scope>
</reference>
<dbReference type="InParanoid" id="A0A4W3IPV3"/>
<dbReference type="Proteomes" id="UP000314986">
    <property type="component" value="Unassembled WGS sequence"/>
</dbReference>
<dbReference type="InterPro" id="IPR050792">
    <property type="entry name" value="ADP-ribosylglycohydrolase"/>
</dbReference>